<dbReference type="Proteomes" id="UP000481861">
    <property type="component" value="Unassembled WGS sequence"/>
</dbReference>
<dbReference type="EMBL" id="JAADJZ010000034">
    <property type="protein sequence ID" value="KAF2865350.1"/>
    <property type="molecule type" value="Genomic_DNA"/>
</dbReference>
<evidence type="ECO:0000313" key="2">
    <source>
        <dbReference type="Proteomes" id="UP000481861"/>
    </source>
</evidence>
<keyword evidence="2" id="KW-1185">Reference proteome</keyword>
<dbReference type="AlphaFoldDB" id="A0A7C8I533"/>
<organism evidence="1 2">
    <name type="scientific">Massariosphaeria phaeospora</name>
    <dbReference type="NCBI Taxonomy" id="100035"/>
    <lineage>
        <taxon>Eukaryota</taxon>
        <taxon>Fungi</taxon>
        <taxon>Dikarya</taxon>
        <taxon>Ascomycota</taxon>
        <taxon>Pezizomycotina</taxon>
        <taxon>Dothideomycetes</taxon>
        <taxon>Pleosporomycetidae</taxon>
        <taxon>Pleosporales</taxon>
        <taxon>Pleosporales incertae sedis</taxon>
        <taxon>Massariosphaeria</taxon>
    </lineage>
</organism>
<accession>A0A7C8I533</accession>
<protein>
    <submittedName>
        <fullName evidence="1">Uncharacterized protein</fullName>
    </submittedName>
</protein>
<evidence type="ECO:0000313" key="1">
    <source>
        <dbReference type="EMBL" id="KAF2865350.1"/>
    </source>
</evidence>
<name>A0A7C8I533_9PLEO</name>
<sequence length="171" mass="18099">MLGVGLRSVGLGYGGSWPKRGTDTCVSYHTHTQPLQRHRHPIDRLCVARRRSNQEGWAPALEAVAGGRGLTRAESPGAGYLRGACGPCAQERPGCRRMRRQITGSCQIASWQGAGWSLARVEAAGWGGGEDAAAGGCSRRVGVRVPLASVLLPARERRAVCVTARTAAQPC</sequence>
<gene>
    <name evidence="1" type="ORF">BDV95DRAFT_586760</name>
</gene>
<proteinExistence type="predicted"/>
<comment type="caution">
    <text evidence="1">The sequence shown here is derived from an EMBL/GenBank/DDBJ whole genome shotgun (WGS) entry which is preliminary data.</text>
</comment>
<reference evidence="1 2" key="1">
    <citation type="submission" date="2020-01" db="EMBL/GenBank/DDBJ databases">
        <authorList>
            <consortium name="DOE Joint Genome Institute"/>
            <person name="Haridas S."/>
            <person name="Albert R."/>
            <person name="Binder M."/>
            <person name="Bloem J."/>
            <person name="Labutti K."/>
            <person name="Salamov A."/>
            <person name="Andreopoulos B."/>
            <person name="Baker S.E."/>
            <person name="Barry K."/>
            <person name="Bills G."/>
            <person name="Bluhm B.H."/>
            <person name="Cannon C."/>
            <person name="Castanera R."/>
            <person name="Culley D.E."/>
            <person name="Daum C."/>
            <person name="Ezra D."/>
            <person name="Gonzalez J.B."/>
            <person name="Henrissat B."/>
            <person name="Kuo A."/>
            <person name="Liang C."/>
            <person name="Lipzen A."/>
            <person name="Lutzoni F."/>
            <person name="Magnuson J."/>
            <person name="Mondo S."/>
            <person name="Nolan M."/>
            <person name="Ohm R."/>
            <person name="Pangilinan J."/>
            <person name="Park H.-J.H."/>
            <person name="Ramirez L."/>
            <person name="Alfaro M."/>
            <person name="Sun H."/>
            <person name="Tritt A."/>
            <person name="Yoshinaga Y."/>
            <person name="Zwiers L.-H.L."/>
            <person name="Turgeon B.G."/>
            <person name="Goodwin S.B."/>
            <person name="Spatafora J.W."/>
            <person name="Crous P.W."/>
            <person name="Grigoriev I.V."/>
        </authorList>
    </citation>
    <scope>NUCLEOTIDE SEQUENCE [LARGE SCALE GENOMIC DNA]</scope>
    <source>
        <strain evidence="1 2">CBS 611.86</strain>
    </source>
</reference>